<dbReference type="PANTHER" id="PTHR47183:SF1">
    <property type="entry name" value="GLUCOSE-1-PHOSPHATE CYTIDYLYLTRANSFERASE"/>
    <property type="match status" value="1"/>
</dbReference>
<keyword evidence="2" id="KW-0548">Nucleotidyltransferase</keyword>
<dbReference type="STRING" id="525897.Dbac_1873"/>
<evidence type="ECO:0000259" key="1">
    <source>
        <dbReference type="Pfam" id="PF00483"/>
    </source>
</evidence>
<evidence type="ECO:0000313" key="2">
    <source>
        <dbReference type="EMBL" id="ACU89964.1"/>
    </source>
</evidence>
<dbReference type="InterPro" id="IPR046981">
    <property type="entry name" value="G1P_cyt_trans"/>
</dbReference>
<dbReference type="OrthoDB" id="9788272at2"/>
<accession>C7LX93</accession>
<organism evidence="2 3">
    <name type="scientific">Desulfomicrobium baculatum (strain DSM 4028 / VKM B-1378 / X)</name>
    <name type="common">Desulfovibrio baculatus</name>
    <dbReference type="NCBI Taxonomy" id="525897"/>
    <lineage>
        <taxon>Bacteria</taxon>
        <taxon>Pseudomonadati</taxon>
        <taxon>Thermodesulfobacteriota</taxon>
        <taxon>Desulfovibrionia</taxon>
        <taxon>Desulfovibrionales</taxon>
        <taxon>Desulfomicrobiaceae</taxon>
        <taxon>Desulfomicrobium</taxon>
    </lineage>
</organism>
<gene>
    <name evidence="2" type="ordered locus">Dbac_1873</name>
</gene>
<dbReference type="eggNOG" id="COG1208">
    <property type="taxonomic scope" value="Bacteria"/>
</dbReference>
<dbReference type="NCBIfam" id="TIGR02623">
    <property type="entry name" value="G1P_cyt_trans"/>
    <property type="match status" value="1"/>
</dbReference>
<dbReference type="Gene3D" id="3.90.550.10">
    <property type="entry name" value="Spore Coat Polysaccharide Biosynthesis Protein SpsA, Chain A"/>
    <property type="match status" value="1"/>
</dbReference>
<dbReference type="InterPro" id="IPR029044">
    <property type="entry name" value="Nucleotide-diphossugar_trans"/>
</dbReference>
<dbReference type="GO" id="GO:0047343">
    <property type="term" value="F:glucose-1-phosphate cytidylyltransferase activity"/>
    <property type="evidence" value="ECO:0007669"/>
    <property type="project" value="InterPro"/>
</dbReference>
<dbReference type="GO" id="GO:0009243">
    <property type="term" value="P:O antigen biosynthetic process"/>
    <property type="evidence" value="ECO:0007669"/>
    <property type="project" value="InterPro"/>
</dbReference>
<feature type="domain" description="Nucleotidyl transferase" evidence="1">
    <location>
        <begin position="2"/>
        <end position="203"/>
    </location>
</feature>
<dbReference type="SUPFAM" id="SSF53448">
    <property type="entry name" value="Nucleotide-diphospho-sugar transferases"/>
    <property type="match status" value="1"/>
</dbReference>
<protein>
    <submittedName>
        <fullName evidence="2">Glucose-1-phosphate cytidylyltransferase</fullName>
    </submittedName>
</protein>
<dbReference type="Proteomes" id="UP000002216">
    <property type="component" value="Chromosome"/>
</dbReference>
<name>C7LX93_DESBD</name>
<dbReference type="HOGENOM" id="CLU_029499_10_0_7"/>
<sequence>MKAVILAGGRGTRLSEETGLRPKPMVEIGGRPILWHIMKIYAGHGVRDFIICLGYRGWQIKEYFLNYALHASDIVVDLASRQVEVLRPAEDSWRISLVDTGENTQTGGRMRRVGHLLAGEDAFCMTYGDGVADVDIRKLIDFHHRHGHAATVTAVSPPGRFGSLARDGSRVSAFVEKPNGDGGSINGGFFVLSPQVLARIAADDTVWEEEPLRGLARDGELHAYEHHGFWQPMDTLRDRDRLERLWAEGGAPWRNW</sequence>
<dbReference type="KEGG" id="dba:Dbac_1873"/>
<keyword evidence="3" id="KW-1185">Reference proteome</keyword>
<dbReference type="RefSeq" id="WP_015774055.1">
    <property type="nucleotide sequence ID" value="NC_013173.1"/>
</dbReference>
<dbReference type="CDD" id="cd02524">
    <property type="entry name" value="G1P_cytidylyltransferase"/>
    <property type="match status" value="1"/>
</dbReference>
<dbReference type="PANTHER" id="PTHR47183">
    <property type="entry name" value="GLUCOSE-1-PHOSPHATE CYTIDYLYLTRANSFERASE-RELATED"/>
    <property type="match status" value="1"/>
</dbReference>
<evidence type="ECO:0000313" key="3">
    <source>
        <dbReference type="Proteomes" id="UP000002216"/>
    </source>
</evidence>
<dbReference type="AlphaFoldDB" id="C7LX93"/>
<dbReference type="Pfam" id="PF00483">
    <property type="entry name" value="NTP_transferase"/>
    <property type="match status" value="1"/>
</dbReference>
<dbReference type="InterPro" id="IPR013446">
    <property type="entry name" value="G1P_cyt_trans-like"/>
</dbReference>
<keyword evidence="2" id="KW-0808">Transferase</keyword>
<dbReference type="InterPro" id="IPR005835">
    <property type="entry name" value="NTP_transferase_dom"/>
</dbReference>
<reference evidence="2 3" key="1">
    <citation type="journal article" date="2009" name="Stand. Genomic Sci.">
        <title>Complete genome sequence of Desulfomicrobium baculatum type strain (X).</title>
        <authorList>
            <person name="Copeland A."/>
            <person name="Spring S."/>
            <person name="Goker M."/>
            <person name="Schneider S."/>
            <person name="Lapidus A."/>
            <person name="Del Rio T.G."/>
            <person name="Tice H."/>
            <person name="Cheng J.F."/>
            <person name="Chen F."/>
            <person name="Nolan M."/>
            <person name="Bruce D."/>
            <person name="Goodwin L."/>
            <person name="Pitluck S."/>
            <person name="Ivanova N."/>
            <person name="Mavrommatis K."/>
            <person name="Ovchinnikova G."/>
            <person name="Pati A."/>
            <person name="Chen A."/>
            <person name="Palaniappan K."/>
            <person name="Land M."/>
            <person name="Hauser L."/>
            <person name="Chang Y.J."/>
            <person name="Jeffries C.C."/>
            <person name="Meincke L."/>
            <person name="Sims D."/>
            <person name="Brettin T."/>
            <person name="Detter J.C."/>
            <person name="Han C."/>
            <person name="Chain P."/>
            <person name="Bristow J."/>
            <person name="Eisen J.A."/>
            <person name="Markowitz V."/>
            <person name="Hugenholtz P."/>
            <person name="Kyrpides N.C."/>
            <person name="Klenk H.P."/>
            <person name="Lucas S."/>
        </authorList>
    </citation>
    <scope>NUCLEOTIDE SEQUENCE [LARGE SCALE GENOMIC DNA]</scope>
    <source>
        <strain evidence="3">DSM 4028 / VKM B-1378 / X</strain>
    </source>
</reference>
<dbReference type="EMBL" id="CP001629">
    <property type="protein sequence ID" value="ACU89964.1"/>
    <property type="molecule type" value="Genomic_DNA"/>
</dbReference>
<proteinExistence type="predicted"/>